<dbReference type="VEuPathDB" id="FungiDB:FOMG_00018"/>
<accession>A0A420NKY2</accession>
<dbReference type="EMBL" id="MRCY01000150">
    <property type="protein sequence ID" value="RKK94313.1"/>
    <property type="molecule type" value="Genomic_DNA"/>
</dbReference>
<dbReference type="VEuPathDB" id="FungiDB:FOXG_10826"/>
<dbReference type="VEuPathDB" id="FungiDB:FOZG_00016"/>
<feature type="compositionally biased region" description="Acidic residues" evidence="1">
    <location>
        <begin position="73"/>
        <end position="82"/>
    </location>
</feature>
<protein>
    <submittedName>
        <fullName evidence="2">Uncharacterized protein</fullName>
    </submittedName>
</protein>
<feature type="region of interest" description="Disordered" evidence="1">
    <location>
        <begin position="70"/>
        <end position="91"/>
    </location>
</feature>
<organism evidence="2 3">
    <name type="scientific">Fusarium oxysporum</name>
    <name type="common">Fusarium vascular wilt</name>
    <dbReference type="NCBI Taxonomy" id="5507"/>
    <lineage>
        <taxon>Eukaryota</taxon>
        <taxon>Fungi</taxon>
        <taxon>Dikarya</taxon>
        <taxon>Ascomycota</taxon>
        <taxon>Pezizomycotina</taxon>
        <taxon>Sordariomycetes</taxon>
        <taxon>Hypocreomycetidae</taxon>
        <taxon>Hypocreales</taxon>
        <taxon>Nectriaceae</taxon>
        <taxon>Fusarium</taxon>
        <taxon>Fusarium oxysporum species complex</taxon>
    </lineage>
</organism>
<evidence type="ECO:0000313" key="2">
    <source>
        <dbReference type="EMBL" id="RKK94313.1"/>
    </source>
</evidence>
<dbReference type="Proteomes" id="UP000285860">
    <property type="component" value="Unassembled WGS sequence"/>
</dbReference>
<name>A0A420NKY2_FUSOX</name>
<evidence type="ECO:0000313" key="3">
    <source>
        <dbReference type="Proteomes" id="UP000285860"/>
    </source>
</evidence>
<gene>
    <name evidence="2" type="ORF">BFJ68_g15226</name>
</gene>
<proteinExistence type="predicted"/>
<dbReference type="AlphaFoldDB" id="A0A420NKY2"/>
<dbReference type="VEuPathDB" id="FungiDB:FOIG_16546"/>
<reference evidence="2 3" key="1">
    <citation type="journal article" date="2018" name="Sci. Rep.">
        <title>Characterisation of pathogen-specific regions and novel effector candidates in Fusarium oxysporum f. sp. cepae.</title>
        <authorList>
            <person name="Armitage A.D."/>
            <person name="Taylor A."/>
            <person name="Sobczyk M.K."/>
            <person name="Baxter L."/>
            <person name="Greenfield B.P."/>
            <person name="Bates H.J."/>
            <person name="Wilson F."/>
            <person name="Jackson A.C."/>
            <person name="Ott S."/>
            <person name="Harrison R.J."/>
            <person name="Clarkson J.P."/>
        </authorList>
    </citation>
    <scope>NUCLEOTIDE SEQUENCE [LARGE SCALE GENOMIC DNA]</scope>
    <source>
        <strain evidence="2 3">Fo_A28</strain>
    </source>
</reference>
<comment type="caution">
    <text evidence="2">The sequence shown here is derived from an EMBL/GenBank/DDBJ whole genome shotgun (WGS) entry which is preliminary data.</text>
</comment>
<sequence length="91" mass="10400">MPDHGIFEYAEWSKTYPKKQPMLIRNEKLAGQCLISAEEREGYQNTASLVEQTPEGFVRYGGPVSRNWQLYREDEEGPEDWNPDAPNGPVG</sequence>
<dbReference type="VEuPathDB" id="FungiDB:FOC4_g10000825"/>
<evidence type="ECO:0000256" key="1">
    <source>
        <dbReference type="SAM" id="MobiDB-lite"/>
    </source>
</evidence>